<sequence>MIRNAETSDAAAICRIYNHYVRNTVITFEEQPVSETEMASRIEEYTRRCPWIVYEESGKIRGYAYAAPWKGRSAFRFSVESSVYLDASATGAGLGSLLYRELLARLRGASVHAVIAGITLPNAASVALHEKFGFRKTGEFREIGWKFERWLDVGYWELLLPQEGHGQQ</sequence>
<keyword evidence="2" id="KW-0012">Acyltransferase</keyword>
<dbReference type="EMBL" id="BLXX01000001">
    <property type="protein sequence ID" value="GFO57908.1"/>
    <property type="molecule type" value="Genomic_DNA"/>
</dbReference>
<reference evidence="5" key="1">
    <citation type="submission" date="2020-06" db="EMBL/GenBank/DDBJ databases">
        <title>Draft genomic sequence of Geomonas sp. Red330.</title>
        <authorList>
            <person name="Itoh H."/>
            <person name="Zhenxing X."/>
            <person name="Ushijima N."/>
            <person name="Masuda Y."/>
            <person name="Shiratori Y."/>
            <person name="Senoo K."/>
        </authorList>
    </citation>
    <scope>NUCLEOTIDE SEQUENCE [LARGE SCALE GENOMIC DNA]</scope>
    <source>
        <strain evidence="5">Red330</strain>
    </source>
</reference>
<dbReference type="Pfam" id="PF13420">
    <property type="entry name" value="Acetyltransf_4"/>
    <property type="match status" value="1"/>
</dbReference>
<proteinExistence type="predicted"/>
<dbReference type="RefSeq" id="WP_183352765.1">
    <property type="nucleotide sequence ID" value="NZ_BLXX01000001.1"/>
</dbReference>
<dbReference type="Gene3D" id="3.40.630.30">
    <property type="match status" value="1"/>
</dbReference>
<dbReference type="Proteomes" id="UP000556026">
    <property type="component" value="Unassembled WGS sequence"/>
</dbReference>
<evidence type="ECO:0000256" key="1">
    <source>
        <dbReference type="ARBA" id="ARBA00022679"/>
    </source>
</evidence>
<name>A0A6V8MD24_9BACT</name>
<evidence type="ECO:0000313" key="5">
    <source>
        <dbReference type="Proteomes" id="UP000556026"/>
    </source>
</evidence>
<evidence type="ECO:0000259" key="3">
    <source>
        <dbReference type="PROSITE" id="PS51186"/>
    </source>
</evidence>
<dbReference type="PANTHER" id="PTHR43072">
    <property type="entry name" value="N-ACETYLTRANSFERASE"/>
    <property type="match status" value="1"/>
</dbReference>
<keyword evidence="1 4" id="KW-0808">Transferase</keyword>
<gene>
    <name evidence="4" type="ORF">GMST_02330</name>
</gene>
<evidence type="ECO:0000256" key="2">
    <source>
        <dbReference type="ARBA" id="ARBA00023315"/>
    </source>
</evidence>
<keyword evidence="5" id="KW-1185">Reference proteome</keyword>
<organism evidence="4 5">
    <name type="scientific">Geomonas silvestris</name>
    <dbReference type="NCBI Taxonomy" id="2740184"/>
    <lineage>
        <taxon>Bacteria</taxon>
        <taxon>Pseudomonadati</taxon>
        <taxon>Thermodesulfobacteriota</taxon>
        <taxon>Desulfuromonadia</taxon>
        <taxon>Geobacterales</taxon>
        <taxon>Geobacteraceae</taxon>
        <taxon>Geomonas</taxon>
    </lineage>
</organism>
<dbReference type="SUPFAM" id="SSF55729">
    <property type="entry name" value="Acyl-CoA N-acyltransferases (Nat)"/>
    <property type="match status" value="1"/>
</dbReference>
<comment type="caution">
    <text evidence="4">The sequence shown here is derived from an EMBL/GenBank/DDBJ whole genome shotgun (WGS) entry which is preliminary data.</text>
</comment>
<dbReference type="InterPro" id="IPR016181">
    <property type="entry name" value="Acyl_CoA_acyltransferase"/>
</dbReference>
<dbReference type="PANTHER" id="PTHR43072:SF23">
    <property type="entry name" value="UPF0039 PROTEIN C11D3.02C"/>
    <property type="match status" value="1"/>
</dbReference>
<evidence type="ECO:0000313" key="4">
    <source>
        <dbReference type="EMBL" id="GFO57908.1"/>
    </source>
</evidence>
<dbReference type="NCBIfam" id="NF040504">
    <property type="entry name" value="resist_ArsN1b"/>
    <property type="match status" value="1"/>
</dbReference>
<dbReference type="InterPro" id="IPR000182">
    <property type="entry name" value="GNAT_dom"/>
</dbReference>
<protein>
    <submittedName>
        <fullName evidence="4">Hypothetical phosphinothricin N-acetyltransferase</fullName>
    </submittedName>
</protein>
<dbReference type="AlphaFoldDB" id="A0A6V8MD24"/>
<dbReference type="PROSITE" id="PS51186">
    <property type="entry name" value="GNAT"/>
    <property type="match status" value="1"/>
</dbReference>
<accession>A0A6V8MD24</accession>
<dbReference type="GO" id="GO:0016747">
    <property type="term" value="F:acyltransferase activity, transferring groups other than amino-acyl groups"/>
    <property type="evidence" value="ECO:0007669"/>
    <property type="project" value="InterPro"/>
</dbReference>
<feature type="domain" description="N-acetyltransferase" evidence="3">
    <location>
        <begin position="1"/>
        <end position="161"/>
    </location>
</feature>